<dbReference type="Proteomes" id="UP001237642">
    <property type="component" value="Unassembled WGS sequence"/>
</dbReference>
<dbReference type="PRINTS" id="PR00360">
    <property type="entry name" value="C2DOMAIN"/>
</dbReference>
<reference evidence="9" key="2">
    <citation type="submission" date="2023-05" db="EMBL/GenBank/DDBJ databases">
        <authorList>
            <person name="Schelkunov M.I."/>
        </authorList>
    </citation>
    <scope>NUCLEOTIDE SEQUENCE</scope>
    <source>
        <strain evidence="9">Hsosn_3</strain>
        <tissue evidence="9">Leaf</tissue>
    </source>
</reference>
<evidence type="ECO:0000256" key="4">
    <source>
        <dbReference type="ARBA" id="ARBA00022833"/>
    </source>
</evidence>
<accession>A0AAD8MDU9</accession>
<dbReference type="PROSITE" id="PS50115">
    <property type="entry name" value="ARFGAP"/>
    <property type="match status" value="1"/>
</dbReference>
<keyword evidence="3 6" id="KW-0863">Zinc-finger</keyword>
<dbReference type="InterPro" id="IPR035892">
    <property type="entry name" value="C2_domain_sf"/>
</dbReference>
<dbReference type="InterPro" id="IPR037278">
    <property type="entry name" value="ARFGAP/RecO"/>
</dbReference>
<organism evidence="9 10">
    <name type="scientific">Heracleum sosnowskyi</name>
    <dbReference type="NCBI Taxonomy" id="360622"/>
    <lineage>
        <taxon>Eukaryota</taxon>
        <taxon>Viridiplantae</taxon>
        <taxon>Streptophyta</taxon>
        <taxon>Embryophyta</taxon>
        <taxon>Tracheophyta</taxon>
        <taxon>Spermatophyta</taxon>
        <taxon>Magnoliopsida</taxon>
        <taxon>eudicotyledons</taxon>
        <taxon>Gunneridae</taxon>
        <taxon>Pentapetalae</taxon>
        <taxon>asterids</taxon>
        <taxon>campanulids</taxon>
        <taxon>Apiales</taxon>
        <taxon>Apiaceae</taxon>
        <taxon>Apioideae</taxon>
        <taxon>apioid superclade</taxon>
        <taxon>Tordylieae</taxon>
        <taxon>Tordyliinae</taxon>
        <taxon>Heracleum</taxon>
    </lineage>
</organism>
<evidence type="ECO:0000256" key="6">
    <source>
        <dbReference type="PROSITE-ProRule" id="PRU00288"/>
    </source>
</evidence>
<evidence type="ECO:0000313" key="10">
    <source>
        <dbReference type="Proteomes" id="UP001237642"/>
    </source>
</evidence>
<dbReference type="InterPro" id="IPR000008">
    <property type="entry name" value="C2_dom"/>
</dbReference>
<evidence type="ECO:0000259" key="8">
    <source>
        <dbReference type="PROSITE" id="PS50115"/>
    </source>
</evidence>
<dbReference type="SUPFAM" id="SSF57863">
    <property type="entry name" value="ArfGap/RecO-like zinc finger"/>
    <property type="match status" value="1"/>
</dbReference>
<proteinExistence type="predicted"/>
<dbReference type="FunFam" id="2.60.40.150:FF:000190">
    <property type="entry name" value="ADP-ribosylation factor GTPase-activating protein AGD12"/>
    <property type="match status" value="1"/>
</dbReference>
<name>A0AAD8MDU9_9APIA</name>
<evidence type="ECO:0000256" key="1">
    <source>
        <dbReference type="ARBA" id="ARBA00022468"/>
    </source>
</evidence>
<sequence>MRKQLQDLLLQRDNRVCADCNAPDPKWASANIGVFICLKCCAVHRNLGTGISKVLSVTLDEWSDDEIDHIVDVGGNSFANSIYEAYFPEGVSKPGPNASHEERLKFIRSKYQTQDFLQPSLRISSTAKKDSVQASFSSKIMNSFRSSFSTSQKLKGKEFIGLIKVTVIKGTNLAVRDMFSSDPYVILQLGMQKVQTTVAGSNLNPVWNEELMLSIPKNYGTLKVEVYDYDTFSADDIMGEAEVDIQPMINSATSYGDPSMFGNMQIGKWPKSDNNALVNDSTVNIVDGKVKQEMTLQLQNVESGQLDLELEWMPLNDNF</sequence>
<dbReference type="CDD" id="cd08204">
    <property type="entry name" value="ArfGap"/>
    <property type="match status" value="1"/>
</dbReference>
<evidence type="ECO:0000313" key="9">
    <source>
        <dbReference type="EMBL" id="KAK1369079.1"/>
    </source>
</evidence>
<dbReference type="Gene3D" id="1.10.220.150">
    <property type="entry name" value="Arf GTPase activating protein"/>
    <property type="match status" value="1"/>
</dbReference>
<keyword evidence="4" id="KW-0862">Zinc</keyword>
<dbReference type="Pfam" id="PF01412">
    <property type="entry name" value="ArfGap"/>
    <property type="match status" value="1"/>
</dbReference>
<dbReference type="SMART" id="SM00105">
    <property type="entry name" value="ArfGap"/>
    <property type="match status" value="1"/>
</dbReference>
<dbReference type="SUPFAM" id="SSF49562">
    <property type="entry name" value="C2 domain (Calcium/lipid-binding domain, CaLB)"/>
    <property type="match status" value="1"/>
</dbReference>
<dbReference type="InterPro" id="IPR001164">
    <property type="entry name" value="ArfGAP_dom"/>
</dbReference>
<dbReference type="GO" id="GO:0005543">
    <property type="term" value="F:phospholipid binding"/>
    <property type="evidence" value="ECO:0007669"/>
    <property type="project" value="InterPro"/>
</dbReference>
<keyword evidence="10" id="KW-1185">Reference proteome</keyword>
<dbReference type="InterPro" id="IPR044518">
    <property type="entry name" value="ARF_GAP_AGD11/12/13"/>
</dbReference>
<keyword evidence="1" id="KW-0343">GTPase activation</keyword>
<dbReference type="Pfam" id="PF00168">
    <property type="entry name" value="C2"/>
    <property type="match status" value="1"/>
</dbReference>
<keyword evidence="5" id="KW-0106">Calcium</keyword>
<dbReference type="PANTHER" id="PTHR46220:SF1">
    <property type="entry name" value="ADP-RIBOSYLATION FACTOR GTPASE-ACTIVATING PROTEIN AGD12"/>
    <property type="match status" value="1"/>
</dbReference>
<feature type="domain" description="C2" evidence="7">
    <location>
        <begin position="142"/>
        <end position="259"/>
    </location>
</feature>
<evidence type="ECO:0000256" key="5">
    <source>
        <dbReference type="ARBA" id="ARBA00022837"/>
    </source>
</evidence>
<dbReference type="PRINTS" id="PR00405">
    <property type="entry name" value="REVINTRACTNG"/>
</dbReference>
<evidence type="ECO:0000259" key="7">
    <source>
        <dbReference type="PROSITE" id="PS50004"/>
    </source>
</evidence>
<gene>
    <name evidence="9" type="ORF">POM88_035171</name>
</gene>
<dbReference type="InterPro" id="IPR038508">
    <property type="entry name" value="ArfGAP_dom_sf"/>
</dbReference>
<dbReference type="GO" id="GO:0005096">
    <property type="term" value="F:GTPase activator activity"/>
    <property type="evidence" value="ECO:0007669"/>
    <property type="project" value="UniProtKB-KW"/>
</dbReference>
<comment type="caution">
    <text evidence="9">The sequence shown here is derived from an EMBL/GenBank/DDBJ whole genome shotgun (WGS) entry which is preliminary data.</text>
</comment>
<evidence type="ECO:0000256" key="3">
    <source>
        <dbReference type="ARBA" id="ARBA00022771"/>
    </source>
</evidence>
<dbReference type="EMBL" id="JAUIZM010000008">
    <property type="protein sequence ID" value="KAK1369079.1"/>
    <property type="molecule type" value="Genomic_DNA"/>
</dbReference>
<dbReference type="CDD" id="cd04038">
    <property type="entry name" value="C2_ArfGAP"/>
    <property type="match status" value="1"/>
</dbReference>
<dbReference type="Gene3D" id="2.60.40.150">
    <property type="entry name" value="C2 domain"/>
    <property type="match status" value="1"/>
</dbReference>
<dbReference type="SMART" id="SM00239">
    <property type="entry name" value="C2"/>
    <property type="match status" value="1"/>
</dbReference>
<protein>
    <submittedName>
        <fullName evidence="9">ADP-ribosylation factor GTPase-activating protein AGD13</fullName>
    </submittedName>
</protein>
<dbReference type="FunFam" id="1.10.220.150:FF:000009">
    <property type="entry name" value="stromal membrane-associated protein 1 isoform X1"/>
    <property type="match status" value="1"/>
</dbReference>
<evidence type="ECO:0000256" key="2">
    <source>
        <dbReference type="ARBA" id="ARBA00022723"/>
    </source>
</evidence>
<dbReference type="PROSITE" id="PS50004">
    <property type="entry name" value="C2"/>
    <property type="match status" value="1"/>
</dbReference>
<reference evidence="9" key="1">
    <citation type="submission" date="2023-02" db="EMBL/GenBank/DDBJ databases">
        <title>Genome of toxic invasive species Heracleum sosnowskyi carries increased number of genes despite the absence of recent whole-genome duplications.</title>
        <authorList>
            <person name="Schelkunov M."/>
            <person name="Shtratnikova V."/>
            <person name="Makarenko M."/>
            <person name="Klepikova A."/>
            <person name="Omelchenko D."/>
            <person name="Novikova G."/>
            <person name="Obukhova E."/>
            <person name="Bogdanov V."/>
            <person name="Penin A."/>
            <person name="Logacheva M."/>
        </authorList>
    </citation>
    <scope>NUCLEOTIDE SEQUENCE</scope>
    <source>
        <strain evidence="9">Hsosn_3</strain>
        <tissue evidence="9">Leaf</tissue>
    </source>
</reference>
<dbReference type="AlphaFoldDB" id="A0AAD8MDU9"/>
<feature type="domain" description="Arf-GAP" evidence="8">
    <location>
        <begin position="2"/>
        <end position="127"/>
    </location>
</feature>
<dbReference type="PANTHER" id="PTHR46220">
    <property type="entry name" value="ADP-RIBOSYLATION FACTOR GTPASE-ACTIVATING PROTEIN AGD12"/>
    <property type="match status" value="1"/>
</dbReference>
<keyword evidence="2" id="KW-0479">Metal-binding</keyword>
<dbReference type="GO" id="GO:0008270">
    <property type="term" value="F:zinc ion binding"/>
    <property type="evidence" value="ECO:0007669"/>
    <property type="project" value="UniProtKB-KW"/>
</dbReference>